<dbReference type="InterPro" id="IPR031823">
    <property type="entry name" value="TatT"/>
</dbReference>
<dbReference type="Gene3D" id="1.25.40.920">
    <property type="entry name" value="TRAP transporter T-component"/>
    <property type="match status" value="1"/>
</dbReference>
<dbReference type="InterPro" id="IPR011990">
    <property type="entry name" value="TPR-like_helical_dom_sf"/>
</dbReference>
<protein>
    <recommendedName>
        <fullName evidence="2">Tetratricopeptide repeat protein</fullName>
    </recommendedName>
</protein>
<accession>A0A381Y7W6</accession>
<gene>
    <name evidence="1" type="ORF">METZ01_LOCUS125992</name>
</gene>
<sequence length="256" mass="29268">MNSESLIKQGKAYWEKRANPKSAKMAALFFEKAVELNPQNIELSVSLSRAYYFQGYYIEIDPAKRDTLYLKGANAAITGFKNTTYFQSFADTTSVDNSKLQISAISQAPVETIPALYWWAANIGRYLTTKPVLTRIESREIIETAMHRIATLDEDYYYGGPTRFFGTFYSRLPGVPLDRAKSNFDQSLADSPDYLGTRVLRARYYHTKLGNRDLFEEDLNYVINADPSALPDAMPENLYEQEKARKLLKHTSILFE</sequence>
<name>A0A381Y7W6_9ZZZZ</name>
<reference evidence="1" key="1">
    <citation type="submission" date="2018-05" db="EMBL/GenBank/DDBJ databases">
        <authorList>
            <person name="Lanie J.A."/>
            <person name="Ng W.-L."/>
            <person name="Kazmierczak K.M."/>
            <person name="Andrzejewski T.M."/>
            <person name="Davidsen T.M."/>
            <person name="Wayne K.J."/>
            <person name="Tettelin H."/>
            <person name="Glass J.I."/>
            <person name="Rusch D."/>
            <person name="Podicherti R."/>
            <person name="Tsui H.-C.T."/>
            <person name="Winkler M.E."/>
        </authorList>
    </citation>
    <scope>NUCLEOTIDE SEQUENCE</scope>
</reference>
<organism evidence="1">
    <name type="scientific">marine metagenome</name>
    <dbReference type="NCBI Taxonomy" id="408172"/>
    <lineage>
        <taxon>unclassified sequences</taxon>
        <taxon>metagenomes</taxon>
        <taxon>ecological metagenomes</taxon>
    </lineage>
</organism>
<dbReference type="EMBL" id="UINC01017599">
    <property type="protein sequence ID" value="SVA73138.1"/>
    <property type="molecule type" value="Genomic_DNA"/>
</dbReference>
<dbReference type="Pfam" id="PF16811">
    <property type="entry name" value="TAtT"/>
    <property type="match status" value="1"/>
</dbReference>
<proteinExistence type="predicted"/>
<dbReference type="SUPFAM" id="SSF48452">
    <property type="entry name" value="TPR-like"/>
    <property type="match status" value="1"/>
</dbReference>
<evidence type="ECO:0008006" key="2">
    <source>
        <dbReference type="Google" id="ProtNLM"/>
    </source>
</evidence>
<evidence type="ECO:0000313" key="1">
    <source>
        <dbReference type="EMBL" id="SVA73138.1"/>
    </source>
</evidence>
<dbReference type="AlphaFoldDB" id="A0A381Y7W6"/>
<dbReference type="InterPro" id="IPR038537">
    <property type="entry name" value="TatT_sf"/>
</dbReference>